<dbReference type="SMART" id="SM01321">
    <property type="entry name" value="Y1_Tnp"/>
    <property type="match status" value="1"/>
</dbReference>
<name>A0A1B7VWU3_APHFL</name>
<evidence type="ECO:0000313" key="2">
    <source>
        <dbReference type="EMBL" id="OBQ25379.1"/>
    </source>
</evidence>
<dbReference type="GO" id="GO:0043565">
    <property type="term" value="F:sequence-specific DNA binding"/>
    <property type="evidence" value="ECO:0007669"/>
    <property type="project" value="TreeGrafter"/>
</dbReference>
<protein>
    <submittedName>
        <fullName evidence="2">Transposase</fullName>
    </submittedName>
</protein>
<dbReference type="GO" id="GO:0004803">
    <property type="term" value="F:transposase activity"/>
    <property type="evidence" value="ECO:0007669"/>
    <property type="project" value="InterPro"/>
</dbReference>
<dbReference type="InterPro" id="IPR002686">
    <property type="entry name" value="Transposase_17"/>
</dbReference>
<dbReference type="InterPro" id="IPR036515">
    <property type="entry name" value="Transposase_17_sf"/>
</dbReference>
<dbReference type="Proteomes" id="UP000092382">
    <property type="component" value="Unassembled WGS sequence"/>
</dbReference>
<reference evidence="2 3" key="1">
    <citation type="submission" date="2015-09" db="EMBL/GenBank/DDBJ databases">
        <title>Whole genome shotgun sequence assembly of Aphanizomenon flos-aquae UKL13.</title>
        <authorList>
            <person name="Driscoll C."/>
        </authorList>
    </citation>
    <scope>NUCLEOTIDE SEQUENCE [LARGE SCALE GENOMIC DNA]</scope>
    <source>
        <strain evidence="2">MDT13</strain>
    </source>
</reference>
<dbReference type="Gene3D" id="3.30.70.1290">
    <property type="entry name" value="Transposase IS200-like"/>
    <property type="match status" value="1"/>
</dbReference>
<gene>
    <name evidence="2" type="ORF">AN481_10330</name>
</gene>
<dbReference type="PANTHER" id="PTHR36966:SF1">
    <property type="entry name" value="REP-ASSOCIATED TYROSINE TRANSPOSASE"/>
    <property type="match status" value="1"/>
</dbReference>
<dbReference type="STRING" id="1803587.GCA_001593825_01215"/>
<dbReference type="AlphaFoldDB" id="A0A1B7VWU3"/>
<dbReference type="SUPFAM" id="SSF143422">
    <property type="entry name" value="Transposase IS200-like"/>
    <property type="match status" value="1"/>
</dbReference>
<dbReference type="NCBIfam" id="NF047646">
    <property type="entry name" value="REP_Tyr_transpos"/>
    <property type="match status" value="1"/>
</dbReference>
<comment type="caution">
    <text evidence="2">The sequence shown here is derived from an EMBL/GenBank/DDBJ whole genome shotgun (WGS) entry which is preliminary data.</text>
</comment>
<organism evidence="2 3">
    <name type="scientific">Aphanizomenon flos-aquae LD13</name>
    <dbReference type="NCBI Taxonomy" id="1710894"/>
    <lineage>
        <taxon>Bacteria</taxon>
        <taxon>Bacillati</taxon>
        <taxon>Cyanobacteriota</taxon>
        <taxon>Cyanophyceae</taxon>
        <taxon>Nostocales</taxon>
        <taxon>Aphanizomenonaceae</taxon>
        <taxon>Aphanizomenon</taxon>
    </lineage>
</organism>
<accession>A0A1B7VWU3</accession>
<dbReference type="Pfam" id="PF01797">
    <property type="entry name" value="Y1_Tnp"/>
    <property type="match status" value="1"/>
</dbReference>
<dbReference type="PATRIC" id="fig|1710894.3.peg.4136"/>
<dbReference type="InterPro" id="IPR052715">
    <property type="entry name" value="RAYT_transposase"/>
</dbReference>
<dbReference type="GO" id="GO:0006313">
    <property type="term" value="P:DNA transposition"/>
    <property type="evidence" value="ECO:0007669"/>
    <property type="project" value="InterPro"/>
</dbReference>
<feature type="domain" description="Transposase IS200-like" evidence="1">
    <location>
        <begin position="18"/>
        <end position="135"/>
    </location>
</feature>
<sequence length="156" mass="18947">MEEARLKIYHRMLPHWELDGASYFITFNTWEKLELNPEAREIVLNSCLFFNNQRYKIFVFVVMIDHVHLLMQPLLKSENEYWSLSSIMSSIKGYSAKQIPKVMKHIRTIWQDERYDRIVRNEEEFQAYWQYIRQNPVEAGLSSTPEDYPYLWQTSE</sequence>
<evidence type="ECO:0000259" key="1">
    <source>
        <dbReference type="SMART" id="SM01321"/>
    </source>
</evidence>
<dbReference type="EMBL" id="LJOY01000030">
    <property type="protein sequence ID" value="OBQ25379.1"/>
    <property type="molecule type" value="Genomic_DNA"/>
</dbReference>
<evidence type="ECO:0000313" key="3">
    <source>
        <dbReference type="Proteomes" id="UP000092382"/>
    </source>
</evidence>
<dbReference type="PANTHER" id="PTHR36966">
    <property type="entry name" value="REP-ASSOCIATED TYROSINE TRANSPOSASE"/>
    <property type="match status" value="1"/>
</dbReference>
<proteinExistence type="predicted"/>